<dbReference type="GO" id="GO:0000976">
    <property type="term" value="F:transcription cis-regulatory region binding"/>
    <property type="evidence" value="ECO:0007669"/>
    <property type="project" value="TreeGrafter"/>
</dbReference>
<dbReference type="GO" id="GO:0003700">
    <property type="term" value="F:DNA-binding transcription factor activity"/>
    <property type="evidence" value="ECO:0007669"/>
    <property type="project" value="TreeGrafter"/>
</dbReference>
<dbReference type="AlphaFoldDB" id="A0A1V4I6R3"/>
<evidence type="ECO:0000313" key="6">
    <source>
        <dbReference type="Proteomes" id="UP000190080"/>
    </source>
</evidence>
<dbReference type="CDD" id="cd01392">
    <property type="entry name" value="HTH_LacI"/>
    <property type="match status" value="1"/>
</dbReference>
<dbReference type="PROSITE" id="PS00356">
    <property type="entry name" value="HTH_LACI_1"/>
    <property type="match status" value="1"/>
</dbReference>
<dbReference type="CDD" id="cd06267">
    <property type="entry name" value="PBP1_LacI_sugar_binding-like"/>
    <property type="match status" value="1"/>
</dbReference>
<evidence type="ECO:0000256" key="3">
    <source>
        <dbReference type="ARBA" id="ARBA00023163"/>
    </source>
</evidence>
<dbReference type="OrthoDB" id="9789891at2"/>
<dbReference type="InterPro" id="IPR046335">
    <property type="entry name" value="LacI/GalR-like_sensor"/>
</dbReference>
<keyword evidence="6" id="KW-1185">Reference proteome</keyword>
<feature type="domain" description="HTH lacI-type" evidence="4">
    <location>
        <begin position="3"/>
        <end position="57"/>
    </location>
</feature>
<dbReference type="Pfam" id="PF00356">
    <property type="entry name" value="LacI"/>
    <property type="match status" value="1"/>
</dbReference>
<dbReference type="STRING" id="1450648.CLORY_44440"/>
<organism evidence="5 6">
    <name type="scientific">Clostridium oryzae</name>
    <dbReference type="NCBI Taxonomy" id="1450648"/>
    <lineage>
        <taxon>Bacteria</taxon>
        <taxon>Bacillati</taxon>
        <taxon>Bacillota</taxon>
        <taxon>Clostridia</taxon>
        <taxon>Eubacteriales</taxon>
        <taxon>Clostridiaceae</taxon>
        <taxon>Clostridium</taxon>
    </lineage>
</organism>
<dbReference type="SMART" id="SM00354">
    <property type="entry name" value="HTH_LACI"/>
    <property type="match status" value="1"/>
</dbReference>
<dbReference type="Proteomes" id="UP000190080">
    <property type="component" value="Unassembled WGS sequence"/>
</dbReference>
<accession>A0A1V4I6R3</accession>
<dbReference type="PRINTS" id="PR00036">
    <property type="entry name" value="HTHLACI"/>
</dbReference>
<comment type="caution">
    <text evidence="5">The sequence shown here is derived from an EMBL/GenBank/DDBJ whole genome shotgun (WGS) entry which is preliminary data.</text>
</comment>
<dbReference type="InterPro" id="IPR028082">
    <property type="entry name" value="Peripla_BP_I"/>
</dbReference>
<dbReference type="Gene3D" id="3.40.50.2300">
    <property type="match status" value="2"/>
</dbReference>
<dbReference type="EMBL" id="MZGV01000115">
    <property type="protein sequence ID" value="OPJ55227.1"/>
    <property type="molecule type" value="Genomic_DNA"/>
</dbReference>
<dbReference type="PANTHER" id="PTHR30146:SF109">
    <property type="entry name" value="HTH-TYPE TRANSCRIPTIONAL REGULATOR GALS"/>
    <property type="match status" value="1"/>
</dbReference>
<sequence length="348" mass="38798">MPVTINDVAREAGVSITTVSRVVNNNYPVKKETREKIERAIKKLGYTPNIMARGLITKKTSMIGVIVPGITNLFFPTIVEAIEEKIKSKGYNISLSNTGGDAELEKEVVNSIISRQVDGIIIIDPRVENIKNDFYEELSSRLPIMIINGLTYGDKCNFVSYNEKVGTKEAMDYLVSLGHKRIAFVRGHKSYSYDIKEEIYNETLRENGFTYNEVINVGKGNSIEVVNNTEMMIEKLFNSEVQPTAVFACNDLMAVGVLNTCSRLNIRVPEDVSVIGCDNTIIASISSPKLTSVDLDMKGIGNKAAEQLILIIEELKKERCSVVSDTKLVIRDSCGKVREEKKELREKS</sequence>
<dbReference type="Pfam" id="PF13377">
    <property type="entry name" value="Peripla_BP_3"/>
    <property type="match status" value="1"/>
</dbReference>
<protein>
    <submittedName>
        <fullName evidence="5">Catabolite control protein A</fullName>
    </submittedName>
</protein>
<name>A0A1V4I6R3_9CLOT</name>
<reference evidence="5 6" key="1">
    <citation type="submission" date="2017-03" db="EMBL/GenBank/DDBJ databases">
        <title>Genome sequence of Clostridium oryzae DSM 28571.</title>
        <authorList>
            <person name="Poehlein A."/>
            <person name="Daniel R."/>
        </authorList>
    </citation>
    <scope>NUCLEOTIDE SEQUENCE [LARGE SCALE GENOMIC DNA]</scope>
    <source>
        <strain evidence="5 6">DSM 28571</strain>
    </source>
</reference>
<dbReference type="PANTHER" id="PTHR30146">
    <property type="entry name" value="LACI-RELATED TRANSCRIPTIONAL REPRESSOR"/>
    <property type="match status" value="1"/>
</dbReference>
<keyword evidence="2" id="KW-0238">DNA-binding</keyword>
<keyword evidence="1" id="KW-0805">Transcription regulation</keyword>
<proteinExistence type="predicted"/>
<dbReference type="FunFam" id="1.10.260.40:FF:000002">
    <property type="entry name" value="HTH-type transcriptional repressor PurR"/>
    <property type="match status" value="1"/>
</dbReference>
<dbReference type="InterPro" id="IPR010982">
    <property type="entry name" value="Lambda_DNA-bd_dom_sf"/>
</dbReference>
<evidence type="ECO:0000256" key="2">
    <source>
        <dbReference type="ARBA" id="ARBA00023125"/>
    </source>
</evidence>
<dbReference type="SUPFAM" id="SSF53822">
    <property type="entry name" value="Periplasmic binding protein-like I"/>
    <property type="match status" value="1"/>
</dbReference>
<evidence type="ECO:0000313" key="5">
    <source>
        <dbReference type="EMBL" id="OPJ55227.1"/>
    </source>
</evidence>
<evidence type="ECO:0000256" key="1">
    <source>
        <dbReference type="ARBA" id="ARBA00023015"/>
    </source>
</evidence>
<gene>
    <name evidence="5" type="primary">ccpA_5</name>
    <name evidence="5" type="ORF">CLORY_44440</name>
</gene>
<keyword evidence="3" id="KW-0804">Transcription</keyword>
<dbReference type="RefSeq" id="WP_079428641.1">
    <property type="nucleotide sequence ID" value="NZ_MZGV01000115.1"/>
</dbReference>
<evidence type="ECO:0000259" key="4">
    <source>
        <dbReference type="PROSITE" id="PS50932"/>
    </source>
</evidence>
<dbReference type="PROSITE" id="PS50932">
    <property type="entry name" value="HTH_LACI_2"/>
    <property type="match status" value="1"/>
</dbReference>
<dbReference type="InterPro" id="IPR000843">
    <property type="entry name" value="HTH_LacI"/>
</dbReference>
<dbReference type="Gene3D" id="1.10.260.40">
    <property type="entry name" value="lambda repressor-like DNA-binding domains"/>
    <property type="match status" value="1"/>
</dbReference>
<dbReference type="SUPFAM" id="SSF47413">
    <property type="entry name" value="lambda repressor-like DNA-binding domains"/>
    <property type="match status" value="1"/>
</dbReference>